<keyword evidence="1" id="KW-0472">Membrane</keyword>
<feature type="transmembrane region" description="Helical" evidence="1">
    <location>
        <begin position="35"/>
        <end position="54"/>
    </location>
</feature>
<accession>A0ABX8VUJ7</accession>
<organism evidence="2 3">
    <name type="scientific">Mycolicibacterium pallens</name>
    <dbReference type="NCBI Taxonomy" id="370524"/>
    <lineage>
        <taxon>Bacteria</taxon>
        <taxon>Bacillati</taxon>
        <taxon>Actinomycetota</taxon>
        <taxon>Actinomycetes</taxon>
        <taxon>Mycobacteriales</taxon>
        <taxon>Mycobacteriaceae</taxon>
        <taxon>Mycolicibacterium</taxon>
    </lineage>
</organism>
<evidence type="ECO:0000313" key="2">
    <source>
        <dbReference type="EMBL" id="QYL19876.1"/>
    </source>
</evidence>
<gene>
    <name evidence="2" type="ORF">K0O64_12385</name>
</gene>
<sequence>MSQVTVTDPDGVRWTVRRWWWKTIPWETGFATLDMLIFLIVLPFMLLWPFWLLAKWCGVPWTIITARDGEEVGREQVTGWKRSGARIEEIAQSMRDGMPYSVS</sequence>
<evidence type="ECO:0000313" key="3">
    <source>
        <dbReference type="Proteomes" id="UP000825367"/>
    </source>
</evidence>
<reference evidence="2 3" key="1">
    <citation type="submission" date="2021-07" db="EMBL/GenBank/DDBJ databases">
        <title>Whole genome sequencing of non-tuberculosis mycobacteria type-strains.</title>
        <authorList>
            <person name="Igarashi Y."/>
            <person name="Osugi A."/>
            <person name="Mitarai S."/>
        </authorList>
    </citation>
    <scope>NUCLEOTIDE SEQUENCE [LARGE SCALE GENOMIC DNA]</scope>
    <source>
        <strain evidence="2 3">JCM 16370</strain>
    </source>
</reference>
<dbReference type="EMBL" id="CP080333">
    <property type="protein sequence ID" value="QYL19876.1"/>
    <property type="molecule type" value="Genomic_DNA"/>
</dbReference>
<keyword evidence="1" id="KW-1133">Transmembrane helix</keyword>
<proteinExistence type="predicted"/>
<evidence type="ECO:0000256" key="1">
    <source>
        <dbReference type="SAM" id="Phobius"/>
    </source>
</evidence>
<name>A0ABX8VUJ7_9MYCO</name>
<keyword evidence="3" id="KW-1185">Reference proteome</keyword>
<dbReference type="Proteomes" id="UP000825367">
    <property type="component" value="Chromosome"/>
</dbReference>
<protein>
    <submittedName>
        <fullName evidence="2">Uncharacterized protein</fullName>
    </submittedName>
</protein>
<keyword evidence="1" id="KW-0812">Transmembrane</keyword>